<dbReference type="GO" id="GO:0051726">
    <property type="term" value="P:regulation of cell cycle"/>
    <property type="evidence" value="ECO:0007669"/>
    <property type="project" value="InterPro"/>
</dbReference>
<evidence type="ECO:0000256" key="1">
    <source>
        <dbReference type="SAM" id="MobiDB-lite"/>
    </source>
</evidence>
<gene>
    <name evidence="3" type="ORF">COCNU_07G001040</name>
</gene>
<dbReference type="OrthoDB" id="6373236at2759"/>
<feature type="compositionally biased region" description="Pro residues" evidence="1">
    <location>
        <begin position="62"/>
        <end position="75"/>
    </location>
</feature>
<evidence type="ECO:0000259" key="2">
    <source>
        <dbReference type="Pfam" id="PF02234"/>
    </source>
</evidence>
<dbReference type="PANTHER" id="PTHR46776">
    <property type="entry name" value="CYCLIN-DEPENDENT KINASE INHIBITOR 4-RELATED"/>
    <property type="match status" value="1"/>
</dbReference>
<dbReference type="InterPro" id="IPR044275">
    <property type="entry name" value="KRP"/>
</dbReference>
<comment type="caution">
    <text evidence="3">The sequence shown here is derived from an EMBL/GenBank/DDBJ whole genome shotgun (WGS) entry which is preliminary data.</text>
</comment>
<feature type="region of interest" description="Disordered" evidence="1">
    <location>
        <begin position="256"/>
        <end position="275"/>
    </location>
</feature>
<organism evidence="3 4">
    <name type="scientific">Cocos nucifera</name>
    <name type="common">Coconut palm</name>
    <dbReference type="NCBI Taxonomy" id="13894"/>
    <lineage>
        <taxon>Eukaryota</taxon>
        <taxon>Viridiplantae</taxon>
        <taxon>Streptophyta</taxon>
        <taxon>Embryophyta</taxon>
        <taxon>Tracheophyta</taxon>
        <taxon>Spermatophyta</taxon>
        <taxon>Magnoliopsida</taxon>
        <taxon>Liliopsida</taxon>
        <taxon>Arecaceae</taxon>
        <taxon>Arecoideae</taxon>
        <taxon>Cocoseae</taxon>
        <taxon>Attaleinae</taxon>
        <taxon>Cocos</taxon>
    </lineage>
</organism>
<name>A0A8K0N483_COCNU</name>
<sequence length="343" mass="38738">MGKYMRKAKVSGEVAVMELSAQSSLGVRTRARTLALQRLQKPSPLPDDSSYLELRSRRLEKPPPLAPKGPPAKPNPPHHRTKEANTASLPDSDKGSLEAEVSSGENVLEAEARDRGVRETTPCSLIRDSETIRTPGSTTRPTSSTATNRRMQNSMRRNIPTAHEMEEFFAGAELLQQRIFMEKYNFDPVNDHPLPGRYLFLPAFKVFEKVVALFFFTTGQYWVIKMDYEVYGFEYLLTTRGVRETTPCSLIRDSETIRTPGSTTRPTSSTATNRRMQNSMRRNIPTAHEMEEFFAGAELLQQRIFMEKYTFLGSLLLSYYSSLSSWLSCATSAESESKGHVDE</sequence>
<evidence type="ECO:0000313" key="3">
    <source>
        <dbReference type="EMBL" id="KAG1353992.1"/>
    </source>
</evidence>
<feature type="region of interest" description="Disordered" evidence="1">
    <location>
        <begin position="38"/>
        <end position="150"/>
    </location>
</feature>
<dbReference type="GO" id="GO:0004861">
    <property type="term" value="F:cyclin-dependent protein serine/threonine kinase inhibitor activity"/>
    <property type="evidence" value="ECO:0007669"/>
    <property type="project" value="InterPro"/>
</dbReference>
<dbReference type="Proteomes" id="UP000797356">
    <property type="component" value="Chromosome 7"/>
</dbReference>
<feature type="domain" description="Cyclin-dependent kinase inhibitor" evidence="2">
    <location>
        <begin position="157"/>
        <end position="198"/>
    </location>
</feature>
<dbReference type="InterPro" id="IPR003175">
    <property type="entry name" value="CDI_dom"/>
</dbReference>
<dbReference type="Pfam" id="PF02234">
    <property type="entry name" value="CDI"/>
    <property type="match status" value="1"/>
</dbReference>
<feature type="compositionally biased region" description="Low complexity" evidence="1">
    <location>
        <begin position="132"/>
        <end position="150"/>
    </location>
</feature>
<feature type="compositionally biased region" description="Low complexity" evidence="1">
    <location>
        <begin position="257"/>
        <end position="275"/>
    </location>
</feature>
<dbReference type="EMBL" id="CM017878">
    <property type="protein sequence ID" value="KAG1353992.1"/>
    <property type="molecule type" value="Genomic_DNA"/>
</dbReference>
<dbReference type="AlphaFoldDB" id="A0A8K0N483"/>
<proteinExistence type="predicted"/>
<evidence type="ECO:0000313" key="4">
    <source>
        <dbReference type="Proteomes" id="UP000797356"/>
    </source>
</evidence>
<protein>
    <submittedName>
        <fullName evidence="3">Putative Cyclin-dependent kinase inhibitor 5</fullName>
    </submittedName>
</protein>
<reference evidence="3" key="1">
    <citation type="journal article" date="2017" name="Gigascience">
        <title>The genome draft of coconut (Cocos nucifera).</title>
        <authorList>
            <person name="Xiao Y."/>
            <person name="Xu P."/>
            <person name="Fan H."/>
            <person name="Baudouin L."/>
            <person name="Xia W."/>
            <person name="Bocs S."/>
            <person name="Xu J."/>
            <person name="Li Q."/>
            <person name="Guo A."/>
            <person name="Zhou L."/>
            <person name="Li J."/>
            <person name="Wu Y."/>
            <person name="Ma Z."/>
            <person name="Armero A."/>
            <person name="Issali A.E."/>
            <person name="Liu N."/>
            <person name="Peng M."/>
            <person name="Yang Y."/>
        </authorList>
    </citation>
    <scope>NUCLEOTIDE SEQUENCE</scope>
    <source>
        <tissue evidence="3">Spear leaf of Hainan Tall coconut</tissue>
    </source>
</reference>
<reference evidence="3" key="2">
    <citation type="submission" date="2019-07" db="EMBL/GenBank/DDBJ databases">
        <authorList>
            <person name="Yang Y."/>
            <person name="Bocs S."/>
            <person name="Baudouin L."/>
        </authorList>
    </citation>
    <scope>NUCLEOTIDE SEQUENCE</scope>
    <source>
        <tissue evidence="3">Spear leaf of Hainan Tall coconut</tissue>
    </source>
</reference>
<keyword evidence="4" id="KW-1185">Reference proteome</keyword>
<dbReference type="GO" id="GO:0005634">
    <property type="term" value="C:nucleus"/>
    <property type="evidence" value="ECO:0007669"/>
    <property type="project" value="InterPro"/>
</dbReference>
<accession>A0A8K0N483</accession>